<organism evidence="1">
    <name type="scientific">marine sediment metagenome</name>
    <dbReference type="NCBI Taxonomy" id="412755"/>
    <lineage>
        <taxon>unclassified sequences</taxon>
        <taxon>metagenomes</taxon>
        <taxon>ecological metagenomes</taxon>
    </lineage>
</organism>
<accession>A0A0F8WKT8</accession>
<evidence type="ECO:0000313" key="1">
    <source>
        <dbReference type="EMBL" id="KKK57303.1"/>
    </source>
</evidence>
<gene>
    <name evidence="1" type="ORF">LCGC14_3055840</name>
</gene>
<protein>
    <submittedName>
        <fullName evidence="1">Uncharacterized protein</fullName>
    </submittedName>
</protein>
<sequence>MGIGYVSHGTGSIPANRWVPKINGDGQETYNMVAISSAVAKVPMEYVPTDSGMGCYAVVSTRNARLCVPLEGGASGTYVECAISGYIPGVSVAASGKVSTAAFSTFTKGDKVYMSDTGHILRHSTPTTWVAAEWMTGSTEAGATAKSVIGLAMSSGELKTVDLWWVDKGNPLPSEAAS</sequence>
<dbReference type="EMBL" id="LAZR01064554">
    <property type="protein sequence ID" value="KKK57303.1"/>
    <property type="molecule type" value="Genomic_DNA"/>
</dbReference>
<name>A0A0F8WKT8_9ZZZZ</name>
<dbReference type="AlphaFoldDB" id="A0A0F8WKT8"/>
<reference evidence="1" key="1">
    <citation type="journal article" date="2015" name="Nature">
        <title>Complex archaea that bridge the gap between prokaryotes and eukaryotes.</title>
        <authorList>
            <person name="Spang A."/>
            <person name="Saw J.H."/>
            <person name="Jorgensen S.L."/>
            <person name="Zaremba-Niedzwiedzka K."/>
            <person name="Martijn J."/>
            <person name="Lind A.E."/>
            <person name="van Eijk R."/>
            <person name="Schleper C."/>
            <person name="Guy L."/>
            <person name="Ettema T.J."/>
        </authorList>
    </citation>
    <scope>NUCLEOTIDE SEQUENCE</scope>
</reference>
<comment type="caution">
    <text evidence="1">The sequence shown here is derived from an EMBL/GenBank/DDBJ whole genome shotgun (WGS) entry which is preliminary data.</text>
</comment>
<proteinExistence type="predicted"/>